<keyword evidence="2" id="KW-0378">Hydrolase</keyword>
<protein>
    <submittedName>
        <fullName evidence="2">Aminopeptidase</fullName>
    </submittedName>
</protein>
<dbReference type="Pfam" id="PF25851">
    <property type="entry name" value="YafT"/>
    <property type="match status" value="1"/>
</dbReference>
<evidence type="ECO:0000313" key="2">
    <source>
        <dbReference type="EMBL" id="PWR22123.1"/>
    </source>
</evidence>
<dbReference type="AlphaFoldDB" id="A0A317E9Y5"/>
<keyword evidence="2" id="KW-0031">Aminopeptidase</keyword>
<comment type="caution">
    <text evidence="2">The sequence shown here is derived from an EMBL/GenBank/DDBJ whole genome shotgun (WGS) entry which is preliminary data.</text>
</comment>
<dbReference type="GO" id="GO:0004177">
    <property type="term" value="F:aminopeptidase activity"/>
    <property type="evidence" value="ECO:0007669"/>
    <property type="project" value="UniProtKB-KW"/>
</dbReference>
<keyword evidence="3" id="KW-1185">Reference proteome</keyword>
<keyword evidence="2" id="KW-0645">Protease</keyword>
<name>A0A317E9Y5_9PROT</name>
<gene>
    <name evidence="2" type="ORF">DKG75_09120</name>
</gene>
<proteinExistence type="predicted"/>
<feature type="chain" id="PRO_5016356994" evidence="1">
    <location>
        <begin position="23"/>
        <end position="236"/>
    </location>
</feature>
<sequence>MKKVMTAVVGAALLLGACSVRSISNSGYGGESGTTNAFYRGELKEADVIGVPPDTPVTEAEIAAALKGGGQALPQPRRSLPLMVVQSGAVVPDDLMLQALRRGFTVESFSGVPPANTDDYARRLRLMAAQGGYRQLLCYWGALEAERSGSATKLVSWVPIVGAIIPDERQRMRLRLKALLVDVETGRWRAYAPAPVDDTAISTPLTREDSDQDQVAQLKAKAYEALADDLIRAAVP</sequence>
<feature type="signal peptide" evidence="1">
    <location>
        <begin position="1"/>
        <end position="22"/>
    </location>
</feature>
<dbReference type="Proteomes" id="UP000246077">
    <property type="component" value="Unassembled WGS sequence"/>
</dbReference>
<dbReference type="EMBL" id="QGLF01000002">
    <property type="protein sequence ID" value="PWR22123.1"/>
    <property type="molecule type" value="Genomic_DNA"/>
</dbReference>
<accession>A0A317E9Y5</accession>
<dbReference type="InterPro" id="IPR058961">
    <property type="entry name" value="YafT"/>
</dbReference>
<evidence type="ECO:0000256" key="1">
    <source>
        <dbReference type="SAM" id="SignalP"/>
    </source>
</evidence>
<reference evidence="3" key="1">
    <citation type="submission" date="2018-05" db="EMBL/GenBank/DDBJ databases">
        <title>Zavarzinia sp. HR-AS.</title>
        <authorList>
            <person name="Lee Y."/>
            <person name="Jeon C.O."/>
        </authorList>
    </citation>
    <scope>NUCLEOTIDE SEQUENCE [LARGE SCALE GENOMIC DNA]</scope>
    <source>
        <strain evidence="3">DSM 1231</strain>
    </source>
</reference>
<keyword evidence="1" id="KW-0732">Signal</keyword>
<dbReference type="PROSITE" id="PS51257">
    <property type="entry name" value="PROKAR_LIPOPROTEIN"/>
    <property type="match status" value="1"/>
</dbReference>
<organism evidence="2 3">
    <name type="scientific">Zavarzinia compransoris</name>
    <dbReference type="NCBI Taxonomy" id="1264899"/>
    <lineage>
        <taxon>Bacteria</taxon>
        <taxon>Pseudomonadati</taxon>
        <taxon>Pseudomonadota</taxon>
        <taxon>Alphaproteobacteria</taxon>
        <taxon>Rhodospirillales</taxon>
        <taxon>Zavarziniaceae</taxon>
        <taxon>Zavarzinia</taxon>
    </lineage>
</organism>
<evidence type="ECO:0000313" key="3">
    <source>
        <dbReference type="Proteomes" id="UP000246077"/>
    </source>
</evidence>